<evidence type="ECO:0000313" key="2">
    <source>
        <dbReference type="Proteomes" id="UP000030659"/>
    </source>
</evidence>
<reference evidence="1 2" key="1">
    <citation type="submission" date="2013-02" db="EMBL/GenBank/DDBJ databases">
        <title>The Genome Sequence of Plasmodium vinckei petteri CR.</title>
        <authorList>
            <consortium name="The Broad Institute Genome Sequencing Platform"/>
            <consortium name="The Broad Institute Genome Sequencing Center for Infectious Disease"/>
            <person name="Neafsey D."/>
            <person name="Cheeseman I."/>
            <person name="Volkman S."/>
            <person name="Adams J."/>
            <person name="Walker B."/>
            <person name="Young S.K."/>
            <person name="Zeng Q."/>
            <person name="Gargeya S."/>
            <person name="Fitzgerald M."/>
            <person name="Haas B."/>
            <person name="Abouelleil A."/>
            <person name="Alvarado L."/>
            <person name="Arachchi H.M."/>
            <person name="Berlin A.M."/>
            <person name="Chapman S.B."/>
            <person name="Dewar J."/>
            <person name="Goldberg J."/>
            <person name="Griggs A."/>
            <person name="Gujja S."/>
            <person name="Hansen M."/>
            <person name="Howarth C."/>
            <person name="Imamovic A."/>
            <person name="Larimer J."/>
            <person name="McCowan C."/>
            <person name="Murphy C."/>
            <person name="Neiman D."/>
            <person name="Pearson M."/>
            <person name="Priest M."/>
            <person name="Roberts A."/>
            <person name="Saif S."/>
            <person name="Shea T."/>
            <person name="Sisk P."/>
            <person name="Sykes S."/>
            <person name="Wortman J."/>
            <person name="Nusbaum C."/>
            <person name="Birren B."/>
        </authorList>
    </citation>
    <scope>NUCLEOTIDE SEQUENCE [LARGE SCALE GENOMIC DNA]</scope>
    <source>
        <strain evidence="1 2">CR</strain>
    </source>
</reference>
<accession>W7AAG6</accession>
<organism evidence="1 2">
    <name type="scientific">Plasmodium vinckei petteri</name>
    <dbReference type="NCBI Taxonomy" id="138298"/>
    <lineage>
        <taxon>Eukaryota</taxon>
        <taxon>Sar</taxon>
        <taxon>Alveolata</taxon>
        <taxon>Apicomplexa</taxon>
        <taxon>Aconoidasida</taxon>
        <taxon>Haemosporida</taxon>
        <taxon>Plasmodiidae</taxon>
        <taxon>Plasmodium</taxon>
        <taxon>Plasmodium (Vinckeia)</taxon>
    </lineage>
</organism>
<gene>
    <name evidence="1" type="ORF">YYG_04513</name>
</gene>
<sequence length="70" mass="8430">MGTNVMIKTNENGIFQIIENIRNYPQTPVFTVEDKFPILNYFTFSWLANNYSFHNLRKEKGKTVYPFWVY</sequence>
<name>W7AAG6_PLAVN</name>
<dbReference type="EMBL" id="KI965406">
    <property type="protein sequence ID" value="EUD70197.1"/>
    <property type="molecule type" value="Genomic_DNA"/>
</dbReference>
<protein>
    <submittedName>
        <fullName evidence="1">Uncharacterized protein</fullName>
    </submittedName>
</protein>
<evidence type="ECO:0000313" key="1">
    <source>
        <dbReference type="EMBL" id="EUD70197.1"/>
    </source>
</evidence>
<dbReference type="AlphaFoldDB" id="W7AAG6"/>
<dbReference type="Proteomes" id="UP000030659">
    <property type="component" value="Unassembled WGS sequence"/>
</dbReference>
<proteinExistence type="predicted"/>